<comment type="subcellular location">
    <subcellularLocation>
        <location evidence="1">Membrane</location>
        <topology evidence="1">Multi-pass membrane protein</topology>
    </subcellularLocation>
</comment>
<proteinExistence type="inferred from homology"/>
<evidence type="ECO:0000256" key="1">
    <source>
        <dbReference type="ARBA" id="ARBA00004141"/>
    </source>
</evidence>
<comment type="caution">
    <text evidence="9">The sequence shown here is derived from an EMBL/GenBank/DDBJ whole genome shotgun (WGS) entry which is preliminary data.</text>
</comment>
<keyword evidence="3" id="KW-0813">Transport</keyword>
<dbReference type="AlphaFoldDB" id="A0A9D4YTQ5"/>
<reference evidence="9" key="1">
    <citation type="journal article" date="2019" name="Plant J.">
        <title>Chlorella vulgaris genome assembly and annotation reveals the molecular basis for metabolic acclimation to high light conditions.</title>
        <authorList>
            <person name="Cecchin M."/>
            <person name="Marcolungo L."/>
            <person name="Rossato M."/>
            <person name="Girolomoni L."/>
            <person name="Cosentino E."/>
            <person name="Cuine S."/>
            <person name="Li-Beisson Y."/>
            <person name="Delledonne M."/>
            <person name="Ballottari M."/>
        </authorList>
    </citation>
    <scope>NUCLEOTIDE SEQUENCE</scope>
    <source>
        <strain evidence="9">211/11P</strain>
    </source>
</reference>
<organism evidence="9 10">
    <name type="scientific">Chlorella vulgaris</name>
    <name type="common">Green alga</name>
    <dbReference type="NCBI Taxonomy" id="3077"/>
    <lineage>
        <taxon>Eukaryota</taxon>
        <taxon>Viridiplantae</taxon>
        <taxon>Chlorophyta</taxon>
        <taxon>core chlorophytes</taxon>
        <taxon>Trebouxiophyceae</taxon>
        <taxon>Chlorellales</taxon>
        <taxon>Chlorellaceae</taxon>
        <taxon>Chlorella clade</taxon>
        <taxon>Chlorella</taxon>
    </lineage>
</organism>
<feature type="transmembrane region" description="Helical" evidence="8">
    <location>
        <begin position="461"/>
        <end position="482"/>
    </location>
</feature>
<dbReference type="InterPro" id="IPR045018">
    <property type="entry name" value="Azg-like"/>
</dbReference>
<dbReference type="GO" id="GO:0015853">
    <property type="term" value="P:adenine transport"/>
    <property type="evidence" value="ECO:0007669"/>
    <property type="project" value="TreeGrafter"/>
</dbReference>
<dbReference type="PANTHER" id="PTHR43337">
    <property type="entry name" value="XANTHINE/URACIL PERMEASE C887.17-RELATED"/>
    <property type="match status" value="1"/>
</dbReference>
<reference evidence="9" key="2">
    <citation type="submission" date="2020-11" db="EMBL/GenBank/DDBJ databases">
        <authorList>
            <person name="Cecchin M."/>
            <person name="Marcolungo L."/>
            <person name="Rossato M."/>
            <person name="Girolomoni L."/>
            <person name="Cosentino E."/>
            <person name="Cuine S."/>
            <person name="Li-Beisson Y."/>
            <person name="Delledonne M."/>
            <person name="Ballottari M."/>
        </authorList>
    </citation>
    <scope>NUCLEOTIDE SEQUENCE</scope>
    <source>
        <strain evidence="9">211/11P</strain>
        <tissue evidence="9">Whole cell</tissue>
    </source>
</reference>
<dbReference type="EMBL" id="SIDB01000011">
    <property type="protein sequence ID" value="KAI3425819.1"/>
    <property type="molecule type" value="Genomic_DNA"/>
</dbReference>
<name>A0A9D4YTQ5_CHLVU</name>
<dbReference type="OrthoDB" id="431212at2759"/>
<dbReference type="InterPro" id="IPR006043">
    <property type="entry name" value="NCS2"/>
</dbReference>
<gene>
    <name evidence="9" type="ORF">D9Q98_007794</name>
</gene>
<accession>A0A9D4YTQ5</accession>
<evidence type="ECO:0000256" key="6">
    <source>
        <dbReference type="ARBA" id="ARBA00023136"/>
    </source>
</evidence>
<evidence type="ECO:0000256" key="8">
    <source>
        <dbReference type="SAM" id="Phobius"/>
    </source>
</evidence>
<dbReference type="GO" id="GO:0005886">
    <property type="term" value="C:plasma membrane"/>
    <property type="evidence" value="ECO:0007669"/>
    <property type="project" value="TreeGrafter"/>
</dbReference>
<dbReference type="Pfam" id="PF00860">
    <property type="entry name" value="Xan_ur_permease"/>
    <property type="match status" value="1"/>
</dbReference>
<keyword evidence="6 8" id="KW-0472">Membrane</keyword>
<evidence type="ECO:0000256" key="4">
    <source>
        <dbReference type="ARBA" id="ARBA00022692"/>
    </source>
</evidence>
<feature type="transmembrane region" description="Helical" evidence="8">
    <location>
        <begin position="307"/>
        <end position="323"/>
    </location>
</feature>
<feature type="transmembrane region" description="Helical" evidence="8">
    <location>
        <begin position="41"/>
        <end position="62"/>
    </location>
</feature>
<feature type="transmembrane region" description="Helical" evidence="8">
    <location>
        <begin position="281"/>
        <end position="302"/>
    </location>
</feature>
<evidence type="ECO:0000313" key="10">
    <source>
        <dbReference type="Proteomes" id="UP001055712"/>
    </source>
</evidence>
<dbReference type="GO" id="GO:0005345">
    <property type="term" value="F:purine nucleobase transmembrane transporter activity"/>
    <property type="evidence" value="ECO:0007669"/>
    <property type="project" value="TreeGrafter"/>
</dbReference>
<feature type="transmembrane region" description="Helical" evidence="8">
    <location>
        <begin position="212"/>
        <end position="230"/>
    </location>
</feature>
<keyword evidence="5 8" id="KW-1133">Transmembrane helix</keyword>
<feature type="transmembrane region" description="Helical" evidence="8">
    <location>
        <begin position="181"/>
        <end position="205"/>
    </location>
</feature>
<feature type="transmembrane region" description="Helical" evidence="8">
    <location>
        <begin position="74"/>
        <end position="93"/>
    </location>
</feature>
<feature type="transmembrane region" description="Helical" evidence="8">
    <location>
        <begin position="437"/>
        <end position="454"/>
    </location>
</feature>
<keyword evidence="4 8" id="KW-0812">Transmembrane</keyword>
<evidence type="ECO:0000256" key="2">
    <source>
        <dbReference type="ARBA" id="ARBA00005697"/>
    </source>
</evidence>
<sequence>MFDHFKLPKPPVDRSFKGWFEWQFRINERGSSVLRETRAGIVLFLVSVFSVLLNPVILSGAASGYNTGMPPTDVALATAISSGTGTLIMAFLGNYPWVLGVQLGTNNYFVDSVIGQKLCGYNAFFTPSNSVCAGQPCTCTEQSDGTFTIDQMGTAADPGECWDPSALAQDSCLGSQVPYQAALSATFLEGLVFLIICITGLRAVIMRWIPRCILIAGACGIGIFIMFVGWKGMGVVVADKYPNLVRLNTEVQYDVTGWGSGAVQNGIGFNSCVMLLTAPPYGPVCPWLSVGGLVFTAILMLWNVPGAFLAGCLFTTFISWGVFPETVSNGGLVPDKVAYAPKFTETAGSLSFHWSPNVGRVVGAFVTFLYLDFIGSAITFCSLGQMAGILDEHGNIPRANLAFIADAIASMMGGLLGSSAIVCYVESSAGMREGGRTGFAALVCGILFFLASFLSPLFGQIPAIATSPILVLVGVLIFASSVPDINWDDYTDVIPVLVTTTIMPFTSNIAYGIIGGIGAYMVCKLFTYQLLTWERFAPWTDQRRWIGVNQYKSMSSTFSLFMPYPGWNCAEKGMAPEDGKMSYDAALKKAMGSKYIDQGELCPPSPSEEAPTESKLDKGGSAALPGDSAHNGPS</sequence>
<feature type="region of interest" description="Disordered" evidence="7">
    <location>
        <begin position="597"/>
        <end position="634"/>
    </location>
</feature>
<dbReference type="PANTHER" id="PTHR43337:SF17">
    <property type="entry name" value="XANTHINE URACIL VITAMIN C PERMEASE"/>
    <property type="match status" value="1"/>
</dbReference>
<feature type="transmembrane region" description="Helical" evidence="8">
    <location>
        <begin position="502"/>
        <end position="523"/>
    </location>
</feature>
<evidence type="ECO:0000256" key="3">
    <source>
        <dbReference type="ARBA" id="ARBA00022448"/>
    </source>
</evidence>
<dbReference type="Proteomes" id="UP001055712">
    <property type="component" value="Unassembled WGS sequence"/>
</dbReference>
<evidence type="ECO:0000256" key="7">
    <source>
        <dbReference type="SAM" id="MobiDB-lite"/>
    </source>
</evidence>
<evidence type="ECO:0000313" key="9">
    <source>
        <dbReference type="EMBL" id="KAI3425819.1"/>
    </source>
</evidence>
<evidence type="ECO:0000256" key="5">
    <source>
        <dbReference type="ARBA" id="ARBA00022989"/>
    </source>
</evidence>
<feature type="transmembrane region" description="Helical" evidence="8">
    <location>
        <begin position="403"/>
        <end position="425"/>
    </location>
</feature>
<feature type="transmembrane region" description="Helical" evidence="8">
    <location>
        <begin position="361"/>
        <end position="383"/>
    </location>
</feature>
<dbReference type="GO" id="GO:0015854">
    <property type="term" value="P:guanine transport"/>
    <property type="evidence" value="ECO:0007669"/>
    <property type="project" value="TreeGrafter"/>
</dbReference>
<keyword evidence="10" id="KW-1185">Reference proteome</keyword>
<protein>
    <submittedName>
        <fullName evidence="9">Uncharacterized protein</fullName>
    </submittedName>
</protein>
<comment type="similarity">
    <text evidence="2">Belongs to the nucleobase:cation symporter-2 (NCS2) (TC 2.A.40) family. Azg-like subfamily.</text>
</comment>